<sequence length="207" mass="23684">MKRVKYNLKNIGLVFYPFAFTNLSLILLAIIGNLRTENILLLSQVIYTFFAATISVSLLSSLFEQKISEGILFYYPKEFYLNFFSVFMMIFINISLLSISLGGDWESYVLHGIILLSQVLATSSFCICLALWFRNTRYSVIVFIIISTGELLTFGKLIPMYELYYLSDSFQAGQVLSFTLINILIAVVFNSFIYSTLSEPEYLLKSN</sequence>
<evidence type="ECO:0000313" key="2">
    <source>
        <dbReference type="EMBL" id="UOE78282.1"/>
    </source>
</evidence>
<feature type="transmembrane region" description="Helical" evidence="1">
    <location>
        <begin position="12"/>
        <end position="33"/>
    </location>
</feature>
<evidence type="ECO:0008006" key="4">
    <source>
        <dbReference type="Google" id="ProtNLM"/>
    </source>
</evidence>
<feature type="transmembrane region" description="Helical" evidence="1">
    <location>
        <begin position="79"/>
        <end position="102"/>
    </location>
</feature>
<organism evidence="2 3">
    <name type="scientific">Parageobacillus thermoglucosidasius</name>
    <name type="common">Geobacillus thermoglucosidasius</name>
    <dbReference type="NCBI Taxonomy" id="1426"/>
    <lineage>
        <taxon>Bacteria</taxon>
        <taxon>Bacillati</taxon>
        <taxon>Bacillota</taxon>
        <taxon>Bacilli</taxon>
        <taxon>Bacillales</taxon>
        <taxon>Anoxybacillaceae</taxon>
        <taxon>Parageobacillus</taxon>
    </lineage>
</organism>
<dbReference type="Proteomes" id="UP001058458">
    <property type="component" value="Plasmid unnamed1"/>
</dbReference>
<keyword evidence="1" id="KW-1133">Transmembrane helix</keyword>
<feature type="transmembrane region" description="Helical" evidence="1">
    <location>
        <begin position="108"/>
        <end position="133"/>
    </location>
</feature>
<evidence type="ECO:0000313" key="3">
    <source>
        <dbReference type="Proteomes" id="UP001058458"/>
    </source>
</evidence>
<dbReference type="AlphaFoldDB" id="A0AB38R5P0"/>
<protein>
    <recommendedName>
        <fullName evidence="4">ABC transporter permease</fullName>
    </recommendedName>
</protein>
<feature type="transmembrane region" description="Helical" evidence="1">
    <location>
        <begin position="140"/>
        <end position="158"/>
    </location>
</feature>
<reference evidence="2" key="1">
    <citation type="submission" date="2020-10" db="EMBL/GenBank/DDBJ databases">
        <authorList>
            <person name="Delgado J.A."/>
            <person name="Gonzalez J.M."/>
        </authorList>
    </citation>
    <scope>NUCLEOTIDE SEQUENCE</scope>
    <source>
        <strain evidence="2">23.6</strain>
        <plasmid evidence="2">unnamed1</plasmid>
    </source>
</reference>
<feature type="transmembrane region" description="Helical" evidence="1">
    <location>
        <begin position="178"/>
        <end position="197"/>
    </location>
</feature>
<keyword evidence="2" id="KW-0614">Plasmid</keyword>
<name>A0AB38R5P0_PARTM</name>
<geneLocation type="plasmid" evidence="2 3">
    <name>unnamed1</name>
</geneLocation>
<dbReference type="RefSeq" id="WP_256835454.1">
    <property type="nucleotide sequence ID" value="NZ_CP063415.1"/>
</dbReference>
<dbReference type="EMBL" id="CP063415">
    <property type="protein sequence ID" value="UOE78282.1"/>
    <property type="molecule type" value="Genomic_DNA"/>
</dbReference>
<gene>
    <name evidence="2" type="ORF">IMI45_19840</name>
</gene>
<evidence type="ECO:0000256" key="1">
    <source>
        <dbReference type="SAM" id="Phobius"/>
    </source>
</evidence>
<proteinExistence type="predicted"/>
<feature type="transmembrane region" description="Helical" evidence="1">
    <location>
        <begin position="39"/>
        <end position="59"/>
    </location>
</feature>
<keyword evidence="1" id="KW-0812">Transmembrane</keyword>
<keyword evidence="1" id="KW-0472">Membrane</keyword>
<accession>A0AB38R5P0</accession>